<dbReference type="InterPro" id="IPR056924">
    <property type="entry name" value="SH3_Tf2-1"/>
</dbReference>
<dbReference type="InterPro" id="IPR036397">
    <property type="entry name" value="RNaseH_sf"/>
</dbReference>
<dbReference type="PROSITE" id="PS50994">
    <property type="entry name" value="INTEGRASE"/>
    <property type="match status" value="1"/>
</dbReference>
<dbReference type="GO" id="GO:0015074">
    <property type="term" value="P:DNA integration"/>
    <property type="evidence" value="ECO:0007669"/>
    <property type="project" value="InterPro"/>
</dbReference>
<dbReference type="PANTHER" id="PTHR45835:SF99">
    <property type="entry name" value="CHROMO DOMAIN-CONTAINING PROTEIN-RELATED"/>
    <property type="match status" value="1"/>
</dbReference>
<dbReference type="EMBL" id="SZYD01000012">
    <property type="protein sequence ID" value="KAD4585784.1"/>
    <property type="molecule type" value="Genomic_DNA"/>
</dbReference>
<evidence type="ECO:0000256" key="1">
    <source>
        <dbReference type="SAM" id="MobiDB-lite"/>
    </source>
</evidence>
<dbReference type="AlphaFoldDB" id="A0A5N6NDD8"/>
<evidence type="ECO:0000313" key="3">
    <source>
        <dbReference type="EMBL" id="KAD4585784.1"/>
    </source>
</evidence>
<dbReference type="Pfam" id="PF24626">
    <property type="entry name" value="SH3_Tf2-1"/>
    <property type="match status" value="1"/>
</dbReference>
<dbReference type="PANTHER" id="PTHR45835">
    <property type="entry name" value="YALI0A06105P"/>
    <property type="match status" value="1"/>
</dbReference>
<dbReference type="GO" id="GO:0003676">
    <property type="term" value="F:nucleic acid binding"/>
    <property type="evidence" value="ECO:0007669"/>
    <property type="project" value="InterPro"/>
</dbReference>
<sequence length="512" mass="59204">MYHDLKTLYWWPHMKADIATYVGKCLTCAKVKVEYQKPSGLLTQPEIPIWKWEQISLDFITKLPRTPSGCDTIWNLRQEVVSRHGVPISIISDRDARFTSNFWKSLQNSLGTRLDMSTAYHPQTDGQSKRTIQTLEDMLRACVVDFGNSWETHLPLVEFSYNNSYHTSIKAAPFEALYGRKCRSSICWAEVGDSQLTGPELVHERTEKIVQIRNRMAAARDRQKSYADKRRKPLEFQVGDKVLLKVSPCKGVIRFGKRGKLNPRYIGPFEILKRIGSVAYQLNLPAELDGVHNVFHVSNLKKCLSNETLVVPLDEIQVDEQLRFVEEPVEIMDREVKQLKQSKIPIVKVQWNSKHGLEFTGEREDQMMRKYPHLFKQTTSNESSTSEIVSTKSKNKEGDSSRYAMVPRRKASRYAKKTGRRDSRILSRYTMRNFDRPSRPLELEEVDRSHQELGTTMIQVLRVPQTDTRFLDEVAKDPLHSNHMRSLRIRLIYGTLPYRKHDVGSAGGEVHQ</sequence>
<comment type="caution">
    <text evidence="3">The sequence shown here is derived from an EMBL/GenBank/DDBJ whole genome shotgun (WGS) entry which is preliminary data.</text>
</comment>
<gene>
    <name evidence="3" type="ORF">E3N88_23385</name>
</gene>
<accession>A0A5N6NDD8</accession>
<evidence type="ECO:0000313" key="4">
    <source>
        <dbReference type="Proteomes" id="UP000326396"/>
    </source>
</evidence>
<dbReference type="Gene3D" id="3.30.420.10">
    <property type="entry name" value="Ribonuclease H-like superfamily/Ribonuclease H"/>
    <property type="match status" value="1"/>
</dbReference>
<feature type="compositionally biased region" description="Polar residues" evidence="1">
    <location>
        <begin position="377"/>
        <end position="392"/>
    </location>
</feature>
<protein>
    <recommendedName>
        <fullName evidence="2">Integrase catalytic domain-containing protein</fullName>
    </recommendedName>
</protein>
<dbReference type="SUPFAM" id="SSF53098">
    <property type="entry name" value="Ribonuclease H-like"/>
    <property type="match status" value="1"/>
</dbReference>
<feature type="domain" description="Integrase catalytic" evidence="2">
    <location>
        <begin position="76"/>
        <end position="181"/>
    </location>
</feature>
<proteinExistence type="predicted"/>
<dbReference type="Gene3D" id="1.10.340.70">
    <property type="match status" value="1"/>
</dbReference>
<reference evidence="3 4" key="1">
    <citation type="submission" date="2019-05" db="EMBL/GenBank/DDBJ databases">
        <title>Mikania micrantha, genome provides insights into the molecular mechanism of rapid growth.</title>
        <authorList>
            <person name="Liu B."/>
        </authorList>
    </citation>
    <scope>NUCLEOTIDE SEQUENCE [LARGE SCALE GENOMIC DNA]</scope>
    <source>
        <strain evidence="3">NLD-2019</strain>
        <tissue evidence="3">Leaf</tissue>
    </source>
</reference>
<dbReference type="InterPro" id="IPR012337">
    <property type="entry name" value="RNaseH-like_sf"/>
</dbReference>
<feature type="region of interest" description="Disordered" evidence="1">
    <location>
        <begin position="377"/>
        <end position="402"/>
    </location>
</feature>
<name>A0A5N6NDD8_9ASTR</name>
<dbReference type="InterPro" id="IPR001584">
    <property type="entry name" value="Integrase_cat-core"/>
</dbReference>
<evidence type="ECO:0000259" key="2">
    <source>
        <dbReference type="PROSITE" id="PS50994"/>
    </source>
</evidence>
<organism evidence="3 4">
    <name type="scientific">Mikania micrantha</name>
    <name type="common">bitter vine</name>
    <dbReference type="NCBI Taxonomy" id="192012"/>
    <lineage>
        <taxon>Eukaryota</taxon>
        <taxon>Viridiplantae</taxon>
        <taxon>Streptophyta</taxon>
        <taxon>Embryophyta</taxon>
        <taxon>Tracheophyta</taxon>
        <taxon>Spermatophyta</taxon>
        <taxon>Magnoliopsida</taxon>
        <taxon>eudicotyledons</taxon>
        <taxon>Gunneridae</taxon>
        <taxon>Pentapetalae</taxon>
        <taxon>asterids</taxon>
        <taxon>campanulids</taxon>
        <taxon>Asterales</taxon>
        <taxon>Asteraceae</taxon>
        <taxon>Asteroideae</taxon>
        <taxon>Heliantheae alliance</taxon>
        <taxon>Eupatorieae</taxon>
        <taxon>Mikania</taxon>
    </lineage>
</organism>
<dbReference type="Proteomes" id="UP000326396">
    <property type="component" value="Linkage Group LG2"/>
</dbReference>
<dbReference type="InterPro" id="IPR041588">
    <property type="entry name" value="Integrase_H2C2"/>
</dbReference>
<keyword evidence="4" id="KW-1185">Reference proteome</keyword>
<dbReference type="Pfam" id="PF17921">
    <property type="entry name" value="Integrase_H2C2"/>
    <property type="match status" value="1"/>
</dbReference>